<evidence type="ECO:0000313" key="3">
    <source>
        <dbReference type="EMBL" id="QHT23561.1"/>
    </source>
</evidence>
<keyword evidence="2" id="KW-0812">Transmembrane</keyword>
<evidence type="ECO:0000256" key="2">
    <source>
        <dbReference type="SAM" id="Phobius"/>
    </source>
</evidence>
<dbReference type="AlphaFoldDB" id="A0A6C0E4J6"/>
<reference evidence="3" key="1">
    <citation type="journal article" date="2020" name="Nature">
        <title>Giant virus diversity and host interactions through global metagenomics.</title>
        <authorList>
            <person name="Schulz F."/>
            <person name="Roux S."/>
            <person name="Paez-Espino D."/>
            <person name="Jungbluth S."/>
            <person name="Walsh D.A."/>
            <person name="Denef V.J."/>
            <person name="McMahon K.D."/>
            <person name="Konstantinidis K.T."/>
            <person name="Eloe-Fadrosh E.A."/>
            <person name="Kyrpides N.C."/>
            <person name="Woyke T."/>
        </authorList>
    </citation>
    <scope>NUCLEOTIDE SEQUENCE</scope>
    <source>
        <strain evidence="3">GVMAG-M-3300023179-116</strain>
    </source>
</reference>
<sequence>MERIFNQESNKKGEGRGRKGEGKGEEEEGRGEERKKKGDLVIVYNYKSGWVVVVVGWFFLLKFL</sequence>
<keyword evidence="2" id="KW-0472">Membrane</keyword>
<name>A0A6C0E4J6_9ZZZZ</name>
<organism evidence="3">
    <name type="scientific">viral metagenome</name>
    <dbReference type="NCBI Taxonomy" id="1070528"/>
    <lineage>
        <taxon>unclassified sequences</taxon>
        <taxon>metagenomes</taxon>
        <taxon>organismal metagenomes</taxon>
    </lineage>
</organism>
<evidence type="ECO:0000256" key="1">
    <source>
        <dbReference type="SAM" id="MobiDB-lite"/>
    </source>
</evidence>
<dbReference type="EMBL" id="MN739732">
    <property type="protein sequence ID" value="QHT23561.1"/>
    <property type="molecule type" value="Genomic_DNA"/>
</dbReference>
<feature type="transmembrane region" description="Helical" evidence="2">
    <location>
        <begin position="40"/>
        <end position="60"/>
    </location>
</feature>
<feature type="region of interest" description="Disordered" evidence="1">
    <location>
        <begin position="1"/>
        <end position="34"/>
    </location>
</feature>
<feature type="compositionally biased region" description="Basic and acidic residues" evidence="1">
    <location>
        <begin position="1"/>
        <end position="23"/>
    </location>
</feature>
<protein>
    <submittedName>
        <fullName evidence="3">Uncharacterized protein</fullName>
    </submittedName>
</protein>
<proteinExistence type="predicted"/>
<accession>A0A6C0E4J6</accession>
<keyword evidence="2" id="KW-1133">Transmembrane helix</keyword>